<reference evidence="2" key="1">
    <citation type="journal article" date="2015" name="Nature">
        <title>Complex archaea that bridge the gap between prokaryotes and eukaryotes.</title>
        <authorList>
            <person name="Spang A."/>
            <person name="Saw J.H."/>
            <person name="Jorgensen S.L."/>
            <person name="Zaremba-Niedzwiedzka K."/>
            <person name="Martijn J."/>
            <person name="Lind A.E."/>
            <person name="van Eijk R."/>
            <person name="Schleper C."/>
            <person name="Guy L."/>
            <person name="Ettema T.J."/>
        </authorList>
    </citation>
    <scope>NUCLEOTIDE SEQUENCE</scope>
</reference>
<evidence type="ECO:0000256" key="1">
    <source>
        <dbReference type="SAM" id="MobiDB-lite"/>
    </source>
</evidence>
<gene>
    <name evidence="2" type="ORF">LCGC14_0651050</name>
</gene>
<dbReference type="AlphaFoldDB" id="A0A0F9THY2"/>
<sequence length="86" mass="10212">MSWFRKKGKYWYFVEIKREYDPDTLQLKSKKEVQHYIGDDQAVLRKLLPNKKQEDSNRSETDRKTLLGGKLPRRSAAARPRSRTTA</sequence>
<accession>A0A0F9THY2</accession>
<protein>
    <submittedName>
        <fullName evidence="2">Uncharacterized protein</fullName>
    </submittedName>
</protein>
<feature type="compositionally biased region" description="Basic and acidic residues" evidence="1">
    <location>
        <begin position="51"/>
        <end position="65"/>
    </location>
</feature>
<name>A0A0F9THY2_9ZZZZ</name>
<feature type="compositionally biased region" description="Low complexity" evidence="1">
    <location>
        <begin position="74"/>
        <end position="86"/>
    </location>
</feature>
<evidence type="ECO:0000313" key="2">
    <source>
        <dbReference type="EMBL" id="KKN48606.1"/>
    </source>
</evidence>
<dbReference type="EMBL" id="LAZR01001213">
    <property type="protein sequence ID" value="KKN48606.1"/>
    <property type="molecule type" value="Genomic_DNA"/>
</dbReference>
<proteinExistence type="predicted"/>
<comment type="caution">
    <text evidence="2">The sequence shown here is derived from an EMBL/GenBank/DDBJ whole genome shotgun (WGS) entry which is preliminary data.</text>
</comment>
<feature type="region of interest" description="Disordered" evidence="1">
    <location>
        <begin position="48"/>
        <end position="86"/>
    </location>
</feature>
<organism evidence="2">
    <name type="scientific">marine sediment metagenome</name>
    <dbReference type="NCBI Taxonomy" id="412755"/>
    <lineage>
        <taxon>unclassified sequences</taxon>
        <taxon>metagenomes</taxon>
        <taxon>ecological metagenomes</taxon>
    </lineage>
</organism>